<feature type="region of interest" description="Disordered" evidence="14">
    <location>
        <begin position="438"/>
        <end position="464"/>
    </location>
</feature>
<keyword evidence="5" id="KW-0964">Secreted</keyword>
<protein>
    <submittedName>
        <fullName evidence="18">Uncharacterized protein</fullName>
    </submittedName>
</protein>
<sequence length="464" mass="51950">MFNELIPRGVNITQVPACGLSCLSAGLRYTTCGSDNETCLCLDTIYASFIDLCLQGNCTTTEMLLTQRISSLGCGQKPKDNGETYVILSILPFLLNCVCFFLRIANRALGMTPWGWDDTTIVFAWALTLLFLVGGVMVRHLGIGKEYWALETWQIDDSVLVYYVGEYIYMAAHQVGLIKASICFLFLRIFQDTTFRRLVWATQIFNLLVVLAFLGADVGQCHPLDYFWHSWDGEHKGKCIDINAMSYAHSALNIALDVWMLILPATQVWKLNMSVKWKLQSSAVFALGFFLTAISIVRLTTLNDFFTNPSAPKGYIDTAEWTVAELTVGMIVACVPAARLVVLHYASHLIHSAQWPRRWSLRSTQSDAAVPFRKKIFVATATGCASRQSSTTNTAAAPVMVTATATLRATADVDEGRRPSRGFTAMWFPATGDTRRHWWQRSQRQEDDNARDLEKGRRQAAEDE</sequence>
<evidence type="ECO:0000256" key="5">
    <source>
        <dbReference type="ARBA" id="ARBA00022525"/>
    </source>
</evidence>
<evidence type="ECO:0000259" key="16">
    <source>
        <dbReference type="Pfam" id="PF05730"/>
    </source>
</evidence>
<feature type="transmembrane region" description="Helical" evidence="15">
    <location>
        <begin position="283"/>
        <end position="301"/>
    </location>
</feature>
<dbReference type="EMBL" id="KZ678431">
    <property type="protein sequence ID" value="PSR87248.1"/>
    <property type="molecule type" value="Genomic_DNA"/>
</dbReference>
<feature type="transmembrane region" description="Helical" evidence="15">
    <location>
        <begin position="251"/>
        <end position="271"/>
    </location>
</feature>
<feature type="transmembrane region" description="Helical" evidence="15">
    <location>
        <begin position="321"/>
        <end position="342"/>
    </location>
</feature>
<dbReference type="InterPro" id="IPR008427">
    <property type="entry name" value="Extracellular_membr_CFEM_dom"/>
</dbReference>
<feature type="domain" description="CFEM" evidence="16">
    <location>
        <begin position="12"/>
        <end position="69"/>
    </location>
</feature>
<evidence type="ECO:0000256" key="4">
    <source>
        <dbReference type="ARBA" id="ARBA00010031"/>
    </source>
</evidence>
<dbReference type="InterPro" id="IPR052337">
    <property type="entry name" value="SAT4-like"/>
</dbReference>
<feature type="transmembrane region" description="Helical" evidence="15">
    <location>
        <begin position="85"/>
        <end position="104"/>
    </location>
</feature>
<evidence type="ECO:0000256" key="3">
    <source>
        <dbReference type="ARBA" id="ARBA00004613"/>
    </source>
</evidence>
<accession>A0A2T3A9L6</accession>
<evidence type="ECO:0000256" key="15">
    <source>
        <dbReference type="SAM" id="Phobius"/>
    </source>
</evidence>
<feature type="transmembrane region" description="Helical" evidence="15">
    <location>
        <begin position="198"/>
        <end position="216"/>
    </location>
</feature>
<evidence type="ECO:0000256" key="11">
    <source>
        <dbReference type="ARBA" id="ARBA00023157"/>
    </source>
</evidence>
<dbReference type="AlphaFoldDB" id="A0A2T3A9L6"/>
<reference evidence="18 19" key="1">
    <citation type="journal article" date="2018" name="Mycol. Prog.">
        <title>Coniella lustricola, a new species from submerged detritus.</title>
        <authorList>
            <person name="Raudabaugh D.B."/>
            <person name="Iturriaga T."/>
            <person name="Carver A."/>
            <person name="Mondo S."/>
            <person name="Pangilinan J."/>
            <person name="Lipzen A."/>
            <person name="He G."/>
            <person name="Amirebrahimi M."/>
            <person name="Grigoriev I.V."/>
            <person name="Miller A.N."/>
        </authorList>
    </citation>
    <scope>NUCLEOTIDE SEQUENCE [LARGE SCALE GENOMIC DNA]</scope>
    <source>
        <strain evidence="18 19">B22-T-1</strain>
    </source>
</reference>
<dbReference type="OrthoDB" id="2496787at2759"/>
<feature type="domain" description="Rhodopsin" evidence="17">
    <location>
        <begin position="102"/>
        <end position="341"/>
    </location>
</feature>
<keyword evidence="10 15" id="KW-0472">Membrane</keyword>
<dbReference type="Proteomes" id="UP000241462">
    <property type="component" value="Unassembled WGS sequence"/>
</dbReference>
<comment type="similarity">
    <text evidence="13">Belongs to the SAT4 family.</text>
</comment>
<gene>
    <name evidence="18" type="ORF">BD289DRAFT_241435</name>
</gene>
<dbReference type="Pfam" id="PF05730">
    <property type="entry name" value="CFEM"/>
    <property type="match status" value="1"/>
</dbReference>
<keyword evidence="12" id="KW-0449">Lipoprotein</keyword>
<dbReference type="PANTHER" id="PTHR33048">
    <property type="entry name" value="PTH11-LIKE INTEGRAL MEMBRANE PROTEIN (AFU_ORTHOLOGUE AFUA_5G11245)"/>
    <property type="match status" value="1"/>
</dbReference>
<dbReference type="InParanoid" id="A0A2T3A9L6"/>
<keyword evidence="8" id="KW-0732">Signal</keyword>
<keyword evidence="19" id="KW-1185">Reference proteome</keyword>
<evidence type="ECO:0000313" key="18">
    <source>
        <dbReference type="EMBL" id="PSR87248.1"/>
    </source>
</evidence>
<feature type="transmembrane region" description="Helical" evidence="15">
    <location>
        <begin position="116"/>
        <end position="138"/>
    </location>
</feature>
<evidence type="ECO:0000256" key="10">
    <source>
        <dbReference type="ARBA" id="ARBA00023136"/>
    </source>
</evidence>
<evidence type="ECO:0000256" key="12">
    <source>
        <dbReference type="ARBA" id="ARBA00023288"/>
    </source>
</evidence>
<evidence type="ECO:0000259" key="17">
    <source>
        <dbReference type="Pfam" id="PF20684"/>
    </source>
</evidence>
<keyword evidence="7 15" id="KW-0812">Transmembrane</keyword>
<keyword evidence="9 15" id="KW-1133">Transmembrane helix</keyword>
<evidence type="ECO:0000313" key="19">
    <source>
        <dbReference type="Proteomes" id="UP000241462"/>
    </source>
</evidence>
<evidence type="ECO:0000256" key="1">
    <source>
        <dbReference type="ARBA" id="ARBA00004141"/>
    </source>
</evidence>
<dbReference type="PANTHER" id="PTHR33048:SF47">
    <property type="entry name" value="INTEGRAL MEMBRANE PROTEIN-RELATED"/>
    <property type="match status" value="1"/>
</dbReference>
<keyword evidence="6" id="KW-0325">Glycoprotein</keyword>
<dbReference type="GO" id="GO:0098552">
    <property type="term" value="C:side of membrane"/>
    <property type="evidence" value="ECO:0007669"/>
    <property type="project" value="UniProtKB-KW"/>
</dbReference>
<comment type="subcellular location">
    <subcellularLocation>
        <location evidence="2">Membrane</location>
        <topology evidence="2">Lipid-anchor</topology>
        <topology evidence="2">GPI-anchor</topology>
    </subcellularLocation>
    <subcellularLocation>
        <location evidence="1">Membrane</location>
        <topology evidence="1">Multi-pass membrane protein</topology>
    </subcellularLocation>
    <subcellularLocation>
        <location evidence="3">Secreted</location>
    </subcellularLocation>
</comment>
<evidence type="ECO:0000256" key="14">
    <source>
        <dbReference type="SAM" id="MobiDB-lite"/>
    </source>
</evidence>
<dbReference type="GO" id="GO:0005576">
    <property type="term" value="C:extracellular region"/>
    <property type="evidence" value="ECO:0007669"/>
    <property type="project" value="UniProtKB-SubCell"/>
</dbReference>
<proteinExistence type="inferred from homology"/>
<name>A0A2T3A9L6_9PEZI</name>
<evidence type="ECO:0000256" key="6">
    <source>
        <dbReference type="ARBA" id="ARBA00022622"/>
    </source>
</evidence>
<feature type="compositionally biased region" description="Basic and acidic residues" evidence="14">
    <location>
        <begin position="443"/>
        <end position="464"/>
    </location>
</feature>
<evidence type="ECO:0000256" key="2">
    <source>
        <dbReference type="ARBA" id="ARBA00004589"/>
    </source>
</evidence>
<dbReference type="Pfam" id="PF20684">
    <property type="entry name" value="Fung_rhodopsin"/>
    <property type="match status" value="1"/>
</dbReference>
<keyword evidence="11" id="KW-1015">Disulfide bond</keyword>
<evidence type="ECO:0000256" key="9">
    <source>
        <dbReference type="ARBA" id="ARBA00022989"/>
    </source>
</evidence>
<keyword evidence="6" id="KW-0336">GPI-anchor</keyword>
<evidence type="ECO:0000256" key="7">
    <source>
        <dbReference type="ARBA" id="ARBA00022692"/>
    </source>
</evidence>
<evidence type="ECO:0000256" key="8">
    <source>
        <dbReference type="ARBA" id="ARBA00022729"/>
    </source>
</evidence>
<organism evidence="18 19">
    <name type="scientific">Coniella lustricola</name>
    <dbReference type="NCBI Taxonomy" id="2025994"/>
    <lineage>
        <taxon>Eukaryota</taxon>
        <taxon>Fungi</taxon>
        <taxon>Dikarya</taxon>
        <taxon>Ascomycota</taxon>
        <taxon>Pezizomycotina</taxon>
        <taxon>Sordariomycetes</taxon>
        <taxon>Sordariomycetidae</taxon>
        <taxon>Diaporthales</taxon>
        <taxon>Schizoparmaceae</taxon>
        <taxon>Coniella</taxon>
    </lineage>
</organism>
<evidence type="ECO:0000256" key="13">
    <source>
        <dbReference type="ARBA" id="ARBA00038359"/>
    </source>
</evidence>
<comment type="similarity">
    <text evidence="4">Belongs to the RBT5 family.</text>
</comment>
<dbReference type="InterPro" id="IPR049326">
    <property type="entry name" value="Rhodopsin_dom_fungi"/>
</dbReference>